<dbReference type="PATRIC" id="fig|29290.4.peg.6786"/>
<dbReference type="AlphaFoldDB" id="A0A0F3GL22"/>
<dbReference type="GO" id="GO:0004636">
    <property type="term" value="F:phosphoribosyl-ATP diphosphatase activity"/>
    <property type="evidence" value="ECO:0007669"/>
    <property type="project" value="UniProtKB-EC"/>
</dbReference>
<dbReference type="EC" id="3.5.4.19" evidence="11"/>
<comment type="caution">
    <text evidence="13">The sequence shown here is derived from an EMBL/GenBank/DDBJ whole genome shotgun (WGS) entry which is preliminary data.</text>
</comment>
<dbReference type="Pfam" id="PF01502">
    <property type="entry name" value="PRA-CH"/>
    <property type="match status" value="1"/>
</dbReference>
<dbReference type="SUPFAM" id="SSF141734">
    <property type="entry name" value="HisI-like"/>
    <property type="match status" value="1"/>
</dbReference>
<comment type="pathway">
    <text evidence="4">Amino-acid biosynthesis; L-histidine biosynthesis; L-histidine from 5-phospho-alpha-D-ribose 1-diphosphate: step 2/9.</text>
</comment>
<reference evidence="13 14" key="1">
    <citation type="submission" date="2015-02" db="EMBL/GenBank/DDBJ databases">
        <title>Single-cell genomics of uncultivated deep-branching MTB reveals a conserved set of magnetosome genes.</title>
        <authorList>
            <person name="Kolinko S."/>
            <person name="Richter M."/>
            <person name="Glockner F.O."/>
            <person name="Brachmann A."/>
            <person name="Schuler D."/>
        </authorList>
    </citation>
    <scope>NUCLEOTIDE SEQUENCE [LARGE SCALE GENOMIC DNA]</scope>
    <source>
        <strain evidence="13">TM-1</strain>
    </source>
</reference>
<feature type="binding site" evidence="11">
    <location>
        <position position="109"/>
    </location>
    <ligand>
        <name>Mg(2+)</name>
        <dbReference type="ChEBI" id="CHEBI:18420"/>
    </ligand>
</feature>
<dbReference type="InterPro" id="IPR002496">
    <property type="entry name" value="PRib_AMP_CycHydrolase_dom"/>
</dbReference>
<evidence type="ECO:0000256" key="1">
    <source>
        <dbReference type="ARBA" id="ARBA00000024"/>
    </source>
</evidence>
<feature type="binding site" evidence="11">
    <location>
        <position position="111"/>
    </location>
    <ligand>
        <name>Mg(2+)</name>
        <dbReference type="ChEBI" id="CHEBI:18420"/>
    </ligand>
</feature>
<keyword evidence="11" id="KW-0460">Magnesium</keyword>
<keyword evidence="11" id="KW-0862">Zinc</keyword>
<comment type="subcellular location">
    <subcellularLocation>
        <location evidence="11">Cytoplasm</location>
    </subcellularLocation>
</comment>
<dbReference type="PANTHER" id="PTHR42945">
    <property type="entry name" value="HISTIDINE BIOSYNTHESIS BIFUNCTIONAL PROTEIN"/>
    <property type="match status" value="1"/>
</dbReference>
<evidence type="ECO:0000256" key="8">
    <source>
        <dbReference type="ARBA" id="ARBA00022605"/>
    </source>
</evidence>
<keyword evidence="7 11" id="KW-0963">Cytoplasm</keyword>
<feature type="binding site" evidence="11">
    <location>
        <position position="107"/>
    </location>
    <ligand>
        <name>Mg(2+)</name>
        <dbReference type="ChEBI" id="CHEBI:18420"/>
    </ligand>
</feature>
<comment type="cofactor">
    <cofactor evidence="11">
        <name>Zn(2+)</name>
        <dbReference type="ChEBI" id="CHEBI:29105"/>
    </cofactor>
    <text evidence="11">Binds 1 zinc ion per subunit.</text>
</comment>
<accession>A0A0F3GL22</accession>
<evidence type="ECO:0000256" key="2">
    <source>
        <dbReference type="ARBA" id="ARBA00001460"/>
    </source>
</evidence>
<evidence type="ECO:0000256" key="5">
    <source>
        <dbReference type="ARBA" id="ARBA00007731"/>
    </source>
</evidence>
<evidence type="ECO:0000256" key="4">
    <source>
        <dbReference type="ARBA" id="ARBA00005204"/>
    </source>
</evidence>
<dbReference type="Gene3D" id="4.10.80.70">
    <property type="match status" value="1"/>
</dbReference>
<evidence type="ECO:0000256" key="6">
    <source>
        <dbReference type="ARBA" id="ARBA00008299"/>
    </source>
</evidence>
<feature type="binding site" evidence="11">
    <location>
        <position position="125"/>
    </location>
    <ligand>
        <name>Zn(2+)</name>
        <dbReference type="ChEBI" id="CHEBI:29105"/>
        <note>ligand shared between dimeric partners</note>
    </ligand>
</feature>
<proteinExistence type="inferred from homology"/>
<dbReference type="InterPro" id="IPR038019">
    <property type="entry name" value="PRib_AMP_CycHydrolase_sf"/>
</dbReference>
<keyword evidence="9 11" id="KW-0378">Hydrolase</keyword>
<comment type="catalytic activity">
    <reaction evidence="2">
        <text>1-(5-phospho-beta-D-ribosyl)-ATP + H2O = 1-(5-phospho-beta-D-ribosyl)-5'-AMP + diphosphate + H(+)</text>
        <dbReference type="Rhea" id="RHEA:22828"/>
        <dbReference type="ChEBI" id="CHEBI:15377"/>
        <dbReference type="ChEBI" id="CHEBI:15378"/>
        <dbReference type="ChEBI" id="CHEBI:33019"/>
        <dbReference type="ChEBI" id="CHEBI:59457"/>
        <dbReference type="ChEBI" id="CHEBI:73183"/>
        <dbReference type="EC" id="3.6.1.31"/>
    </reaction>
</comment>
<organism evidence="13 14">
    <name type="scientific">Candidatus Magnetobacterium bavaricum</name>
    <dbReference type="NCBI Taxonomy" id="29290"/>
    <lineage>
        <taxon>Bacteria</taxon>
        <taxon>Pseudomonadati</taxon>
        <taxon>Nitrospirota</taxon>
        <taxon>Thermodesulfovibrionia</taxon>
        <taxon>Thermodesulfovibrionales</taxon>
        <taxon>Candidatus Magnetobacteriaceae</taxon>
        <taxon>Candidatus Magnetobacterium</taxon>
    </lineage>
</organism>
<keyword evidence="14" id="KW-1185">Reference proteome</keyword>
<comment type="function">
    <text evidence="11">Catalyzes the hydrolysis of the adenine ring of phosphoribosyl-AMP.</text>
</comment>
<feature type="domain" description="Phosphoribosyl-AMP cyclohydrolase" evidence="12">
    <location>
        <begin position="60"/>
        <end position="134"/>
    </location>
</feature>
<dbReference type="UniPathway" id="UPA00031">
    <property type="reaction ID" value="UER00008"/>
</dbReference>
<dbReference type="InterPro" id="IPR026660">
    <property type="entry name" value="PRA-CH"/>
</dbReference>
<gene>
    <name evidence="11" type="primary">hisI</name>
    <name evidence="13" type="ORF">MBAV_005138</name>
</gene>
<comment type="similarity">
    <text evidence="6">In the N-terminal section; belongs to the PRA-CH family.</text>
</comment>
<dbReference type="Gene3D" id="3.10.20.810">
    <property type="entry name" value="Phosphoribosyl-AMP cyclohydrolase"/>
    <property type="match status" value="1"/>
</dbReference>
<comment type="subunit">
    <text evidence="11">Homodimer.</text>
</comment>
<dbReference type="GO" id="GO:0000287">
    <property type="term" value="F:magnesium ion binding"/>
    <property type="evidence" value="ECO:0007669"/>
    <property type="project" value="UniProtKB-UniRule"/>
</dbReference>
<name>A0A0F3GL22_9BACT</name>
<dbReference type="NCBIfam" id="NF000768">
    <property type="entry name" value="PRK00051.1"/>
    <property type="match status" value="1"/>
</dbReference>
<sequence>MRIADTQLSCLKKLCHFSIIKSAKVDSKELTLVMTDTLKYDDKGLIPAIVQDAGTGEVLMVAYMNKASLSQTLQSGYTHFWSRSRQKFWKKGEQSGHVQEVKQVLVDCDSDTLLIKVIQHGPGACHTGHRSCFYTDINGQEIAAKVFSEEQVYGK</sequence>
<dbReference type="GO" id="GO:0000105">
    <property type="term" value="P:L-histidine biosynthetic process"/>
    <property type="evidence" value="ECO:0007669"/>
    <property type="project" value="UniProtKB-UniRule"/>
</dbReference>
<feature type="binding site" evidence="11">
    <location>
        <position position="108"/>
    </location>
    <ligand>
        <name>Zn(2+)</name>
        <dbReference type="ChEBI" id="CHEBI:29105"/>
        <note>ligand shared between dimeric partners</note>
    </ligand>
</feature>
<dbReference type="FunFam" id="3.10.20.810:FF:000001">
    <property type="entry name" value="Histidine biosynthesis bifunctional protein HisIE"/>
    <property type="match status" value="1"/>
</dbReference>
<keyword evidence="8 11" id="KW-0028">Amino-acid biosynthesis</keyword>
<evidence type="ECO:0000259" key="12">
    <source>
        <dbReference type="Pfam" id="PF01502"/>
    </source>
</evidence>
<comment type="similarity">
    <text evidence="11">Belongs to the PRA-CH family.</text>
</comment>
<dbReference type="Proteomes" id="UP000033423">
    <property type="component" value="Unassembled WGS sequence"/>
</dbReference>
<evidence type="ECO:0000256" key="9">
    <source>
        <dbReference type="ARBA" id="ARBA00022801"/>
    </source>
</evidence>
<dbReference type="PANTHER" id="PTHR42945:SF1">
    <property type="entry name" value="HISTIDINE BIOSYNTHESIS BIFUNCTIONAL PROTEIN HIS7"/>
    <property type="match status" value="1"/>
</dbReference>
<evidence type="ECO:0000313" key="14">
    <source>
        <dbReference type="Proteomes" id="UP000033423"/>
    </source>
</evidence>
<evidence type="ECO:0000256" key="7">
    <source>
        <dbReference type="ARBA" id="ARBA00022490"/>
    </source>
</evidence>
<dbReference type="EMBL" id="LACI01002217">
    <property type="protein sequence ID" value="KJU82669.1"/>
    <property type="molecule type" value="Genomic_DNA"/>
</dbReference>
<evidence type="ECO:0000256" key="11">
    <source>
        <dbReference type="HAMAP-Rule" id="MF_01021"/>
    </source>
</evidence>
<evidence type="ECO:0000256" key="3">
    <source>
        <dbReference type="ARBA" id="ARBA00005169"/>
    </source>
</evidence>
<comment type="cofactor">
    <cofactor evidence="11">
        <name>Mg(2+)</name>
        <dbReference type="ChEBI" id="CHEBI:18420"/>
    </cofactor>
    <text evidence="11">Binds 1 Mg(2+) ion per subunit.</text>
</comment>
<protein>
    <recommendedName>
        <fullName evidence="11">Phosphoribosyl-AMP cyclohydrolase</fullName>
        <shortName evidence="11">PRA-CH</shortName>
        <ecNumber evidence="11">3.5.4.19</ecNumber>
    </recommendedName>
</protein>
<dbReference type="HAMAP" id="MF_01021">
    <property type="entry name" value="HisI"/>
    <property type="match status" value="1"/>
</dbReference>
<comment type="similarity">
    <text evidence="5">In the C-terminal section; belongs to the PRA-PH family.</text>
</comment>
<comment type="pathway">
    <text evidence="3 11">Amino-acid biosynthesis; L-histidine biosynthesis; L-histidine from 5-phospho-alpha-D-ribose 1-diphosphate: step 3/9.</text>
</comment>
<feature type="binding site" evidence="11">
    <location>
        <position position="132"/>
    </location>
    <ligand>
        <name>Zn(2+)</name>
        <dbReference type="ChEBI" id="CHEBI:29105"/>
        <note>ligand shared between dimeric partners</note>
    </ligand>
</feature>
<evidence type="ECO:0000256" key="10">
    <source>
        <dbReference type="ARBA" id="ARBA00023102"/>
    </source>
</evidence>
<keyword evidence="10 11" id="KW-0368">Histidine biosynthesis</keyword>
<keyword evidence="11" id="KW-0479">Metal-binding</keyword>
<dbReference type="GO" id="GO:0005737">
    <property type="term" value="C:cytoplasm"/>
    <property type="evidence" value="ECO:0007669"/>
    <property type="project" value="UniProtKB-SubCell"/>
</dbReference>
<evidence type="ECO:0000313" key="13">
    <source>
        <dbReference type="EMBL" id="KJU82669.1"/>
    </source>
</evidence>
<dbReference type="GO" id="GO:0008270">
    <property type="term" value="F:zinc ion binding"/>
    <property type="evidence" value="ECO:0007669"/>
    <property type="project" value="UniProtKB-UniRule"/>
</dbReference>
<dbReference type="GO" id="GO:0004635">
    <property type="term" value="F:phosphoribosyl-AMP cyclohydrolase activity"/>
    <property type="evidence" value="ECO:0007669"/>
    <property type="project" value="UniProtKB-UniRule"/>
</dbReference>
<comment type="catalytic activity">
    <reaction evidence="1 11">
        <text>1-(5-phospho-beta-D-ribosyl)-5'-AMP + H2O = 1-(5-phospho-beta-D-ribosyl)-5-[(5-phospho-beta-D-ribosylamino)methylideneamino]imidazole-4-carboxamide</text>
        <dbReference type="Rhea" id="RHEA:20049"/>
        <dbReference type="ChEBI" id="CHEBI:15377"/>
        <dbReference type="ChEBI" id="CHEBI:58435"/>
        <dbReference type="ChEBI" id="CHEBI:59457"/>
        <dbReference type="EC" id="3.5.4.19"/>
    </reaction>
</comment>